<evidence type="ECO:0000313" key="1">
    <source>
        <dbReference type="Proteomes" id="UP000694886"/>
    </source>
</evidence>
<reference evidence="1" key="1">
    <citation type="journal article" date="1997" name="Nucleic Acids Res.">
        <title>tRNAscan-SE: a program for improved detection of transfer RNA genes in genomic sequence.</title>
        <authorList>
            <person name="Lowe T.M."/>
            <person name="Eddy S.R."/>
        </authorList>
    </citation>
    <scope>NUCLEOTIDE SEQUENCE [LARGE SCALE GENOMIC DNA]</scope>
    <source>
        <strain evidence="1">r\B97-61/B2</strain>
    </source>
</reference>
<dbReference type="FunFam" id="3.30.70.270:FF:000020">
    <property type="entry name" value="Transposon Tf2-6 polyprotein-like Protein"/>
    <property type="match status" value="1"/>
</dbReference>
<accession>A0AB32W0E1</accession>
<dbReference type="InterPro" id="IPR043502">
    <property type="entry name" value="DNA/RNA_pol_sf"/>
</dbReference>
<dbReference type="Gene3D" id="3.10.10.10">
    <property type="entry name" value="HIV Type 1 Reverse Transcriptase, subunit A, domain 1"/>
    <property type="match status" value="1"/>
</dbReference>
<dbReference type="GeneID" id="108661163"/>
<dbReference type="RefSeq" id="XP_017972548.1">
    <property type="nucleotide sequence ID" value="XM_018117059.1"/>
</dbReference>
<dbReference type="KEGG" id="tcc:108661163"/>
<dbReference type="SUPFAM" id="SSF56672">
    <property type="entry name" value="DNA/RNA polymerases"/>
    <property type="match status" value="1"/>
</dbReference>
<dbReference type="AlphaFoldDB" id="A0AB32W0E1"/>
<dbReference type="PANTHER" id="PTHR37984">
    <property type="entry name" value="PROTEIN CBG26694"/>
    <property type="match status" value="1"/>
</dbReference>
<protein>
    <submittedName>
        <fullName evidence="2">Uncharacterized mitochondrial protein AtMg00860-like</fullName>
    </submittedName>
</protein>
<dbReference type="InterPro" id="IPR043128">
    <property type="entry name" value="Rev_trsase/Diguanyl_cyclase"/>
</dbReference>
<reference evidence="2" key="2">
    <citation type="submission" date="2025-08" db="UniProtKB">
        <authorList>
            <consortium name="RefSeq"/>
        </authorList>
    </citation>
    <scope>IDENTIFICATION</scope>
</reference>
<dbReference type="Gene3D" id="3.30.70.270">
    <property type="match status" value="3"/>
</dbReference>
<evidence type="ECO:0000313" key="2">
    <source>
        <dbReference type="RefSeq" id="XP_017972548.1"/>
    </source>
</evidence>
<sequence>MSPPKLVELKKRLGELFDVGFIQPPKSLYGALVLFQRKHDGTLCSCIDYRALNKLVIKNKYPIPLIIGLFDQLGGPKWFTKLDLQSGYYQMLEEHVQHIRLVMEKLREHELYNKKEKCSFGMQEIPFLGHIIGGGNIRMDLNKVKSILEWEPPTKVTKLRSFLGLANYYKRFVKGYSAITTPLTDMLKKGMTRKWSTRSPQAFDTLKQAMCTVQILALPDHTKSY</sequence>
<gene>
    <name evidence="2" type="primary">LOC108661163</name>
</gene>
<dbReference type="InterPro" id="IPR050951">
    <property type="entry name" value="Retrovirus_Pol_polyprotein"/>
</dbReference>
<name>A0AB32W0E1_THECC</name>
<organism evidence="1 2">
    <name type="scientific">Theobroma cacao</name>
    <name type="common">Cacao</name>
    <name type="synonym">Cocoa</name>
    <dbReference type="NCBI Taxonomy" id="3641"/>
    <lineage>
        <taxon>Eukaryota</taxon>
        <taxon>Viridiplantae</taxon>
        <taxon>Streptophyta</taxon>
        <taxon>Embryophyta</taxon>
        <taxon>Tracheophyta</taxon>
        <taxon>Spermatophyta</taxon>
        <taxon>Magnoliopsida</taxon>
        <taxon>eudicotyledons</taxon>
        <taxon>Gunneridae</taxon>
        <taxon>Pentapetalae</taxon>
        <taxon>rosids</taxon>
        <taxon>malvids</taxon>
        <taxon>Malvales</taxon>
        <taxon>Malvaceae</taxon>
        <taxon>Byttnerioideae</taxon>
        <taxon>Theobroma</taxon>
    </lineage>
</organism>
<dbReference type="Proteomes" id="UP000694886">
    <property type="component" value="Chromosome 3"/>
</dbReference>
<proteinExistence type="predicted"/>
<dbReference type="PANTHER" id="PTHR37984:SF5">
    <property type="entry name" value="PROTEIN NYNRIN-LIKE"/>
    <property type="match status" value="1"/>
</dbReference>
<dbReference type="CDD" id="cd01647">
    <property type="entry name" value="RT_LTR"/>
    <property type="match status" value="1"/>
</dbReference>
<dbReference type="Gramene" id="Tc03v2_t006750.1">
    <property type="protein sequence ID" value="Tc03v2_p006750.1"/>
    <property type="gene ID" value="Tc03v2_g006750"/>
</dbReference>